<evidence type="ECO:0000256" key="2">
    <source>
        <dbReference type="ARBA" id="ARBA00022771"/>
    </source>
</evidence>
<evidence type="ECO:0000256" key="3">
    <source>
        <dbReference type="ARBA" id="ARBA00022833"/>
    </source>
</evidence>
<keyword evidence="3" id="KW-0862">Zinc</keyword>
<evidence type="ECO:0000256" key="1">
    <source>
        <dbReference type="ARBA" id="ARBA00022723"/>
    </source>
</evidence>
<gene>
    <name evidence="6" type="ORF">D9Q98_003582</name>
</gene>
<dbReference type="AlphaFoldDB" id="A0A9D4TT35"/>
<feature type="domain" description="MYND-type" evidence="5">
    <location>
        <begin position="663"/>
        <end position="712"/>
    </location>
</feature>
<dbReference type="Pfam" id="PF01753">
    <property type="entry name" value="zf-MYND"/>
    <property type="match status" value="1"/>
</dbReference>
<dbReference type="EMBL" id="SIDB01000004">
    <property type="protein sequence ID" value="KAI3433777.1"/>
    <property type="molecule type" value="Genomic_DNA"/>
</dbReference>
<evidence type="ECO:0000256" key="4">
    <source>
        <dbReference type="PROSITE-ProRule" id="PRU00134"/>
    </source>
</evidence>
<dbReference type="Gene3D" id="6.10.140.2220">
    <property type="match status" value="1"/>
</dbReference>
<evidence type="ECO:0000313" key="6">
    <source>
        <dbReference type="EMBL" id="KAI3433777.1"/>
    </source>
</evidence>
<evidence type="ECO:0000313" key="7">
    <source>
        <dbReference type="Proteomes" id="UP001055712"/>
    </source>
</evidence>
<name>A0A9D4TT35_CHLVU</name>
<dbReference type="SUPFAM" id="SSF144232">
    <property type="entry name" value="HIT/MYND zinc finger-like"/>
    <property type="match status" value="1"/>
</dbReference>
<dbReference type="GO" id="GO:0008270">
    <property type="term" value="F:zinc ion binding"/>
    <property type="evidence" value="ECO:0007669"/>
    <property type="project" value="UniProtKB-KW"/>
</dbReference>
<dbReference type="PROSITE" id="PS50865">
    <property type="entry name" value="ZF_MYND_2"/>
    <property type="match status" value="1"/>
</dbReference>
<organism evidence="6 7">
    <name type="scientific">Chlorella vulgaris</name>
    <name type="common">Green alga</name>
    <dbReference type="NCBI Taxonomy" id="3077"/>
    <lineage>
        <taxon>Eukaryota</taxon>
        <taxon>Viridiplantae</taxon>
        <taxon>Chlorophyta</taxon>
        <taxon>core chlorophytes</taxon>
        <taxon>Trebouxiophyceae</taxon>
        <taxon>Chlorellales</taxon>
        <taxon>Chlorellaceae</taxon>
        <taxon>Chlorella clade</taxon>
        <taxon>Chlorella</taxon>
    </lineage>
</organism>
<protein>
    <recommendedName>
        <fullName evidence="5">MYND-type domain-containing protein</fullName>
    </recommendedName>
</protein>
<keyword evidence="7" id="KW-1185">Reference proteome</keyword>
<dbReference type="OrthoDB" id="2527510at2759"/>
<dbReference type="Proteomes" id="UP001055712">
    <property type="component" value="Unassembled WGS sequence"/>
</dbReference>
<reference evidence="6" key="2">
    <citation type="submission" date="2020-11" db="EMBL/GenBank/DDBJ databases">
        <authorList>
            <person name="Cecchin M."/>
            <person name="Marcolungo L."/>
            <person name="Rossato M."/>
            <person name="Girolomoni L."/>
            <person name="Cosentino E."/>
            <person name="Cuine S."/>
            <person name="Li-Beisson Y."/>
            <person name="Delledonne M."/>
            <person name="Ballottari M."/>
        </authorList>
    </citation>
    <scope>NUCLEOTIDE SEQUENCE</scope>
    <source>
        <strain evidence="6">211/11P</strain>
        <tissue evidence="6">Whole cell</tissue>
    </source>
</reference>
<proteinExistence type="predicted"/>
<evidence type="ECO:0000259" key="5">
    <source>
        <dbReference type="PROSITE" id="PS50865"/>
    </source>
</evidence>
<dbReference type="InterPro" id="IPR002893">
    <property type="entry name" value="Znf_MYND"/>
</dbReference>
<accession>A0A9D4TT35</accession>
<comment type="caution">
    <text evidence="6">The sequence shown here is derived from an EMBL/GenBank/DDBJ whole genome shotgun (WGS) entry which is preliminary data.</text>
</comment>
<reference evidence="6" key="1">
    <citation type="journal article" date="2019" name="Plant J.">
        <title>Chlorella vulgaris genome assembly and annotation reveals the molecular basis for metabolic acclimation to high light conditions.</title>
        <authorList>
            <person name="Cecchin M."/>
            <person name="Marcolungo L."/>
            <person name="Rossato M."/>
            <person name="Girolomoni L."/>
            <person name="Cosentino E."/>
            <person name="Cuine S."/>
            <person name="Li-Beisson Y."/>
            <person name="Delledonne M."/>
            <person name="Ballottari M."/>
        </authorList>
    </citation>
    <scope>NUCLEOTIDE SEQUENCE</scope>
    <source>
        <strain evidence="6">211/11P</strain>
    </source>
</reference>
<keyword evidence="1" id="KW-0479">Metal-binding</keyword>
<keyword evidence="2 4" id="KW-0863">Zinc-finger</keyword>
<sequence>MPPSAAQLVTTLVAKVCTLDSNGILSGDMLNGLDRLGVQVQQALANSPDATQVAALDRAIQAGARQLSTLGSTLAARCRNAAAVPSATLHLLAACKLAIQLATVARASHLSDSTMALHDCVTLPLECGRALMAGLSGSGSVGSPEHCTALEQEITLLYHLIVLPGRDAAATEHLGAKLTPPEPLLAWLSSVANVLLITMRGPWLGTGSPHRVQAYLFSIINTITSKKGFAAHAAAIQRDNRLQHSLVQLLISALHRAATEVQLPSGRRPASFTWRSMGIVAKLLSTVPLRLTFIERLEQPGFDGSSSSQRVLHNAAQLLLSSPASCPEGTTMVEFGQHWFSLFRLLGTASSSLYTRFKQQQQQGQAPPPAAHQQRMLAQMLLALPQLPAAIRAVHQGVAADAGEGFGEVTQGALMVLDVAYQCFFILDLFRLLAFPNPDQLAAQGAAATGIDSTLGSLAEVPAWFCEGIGDEGPRSAAQGVAAGKALWQLHTAVCRCVHSVAAGSLPLAGNQVKQMLGALDHCMAAALYVNDAVKSETDNHSSTNASNAKPRHLLAMSVAHAEAALVAATVVQPSPDDALLVAAVSLELVLSAVQHGPGALASSAPVRQALEQQAEQCEAAEGSNSATADYIREQLATLALRESQPGDALELAQAAAARSCAYLRCANLAGEGAPAAGKGAGSKRCSKCRVVWYCGTTCSHAAWRAGHRKVCQALGAAKVVEQQAQGQQQREA</sequence>